<dbReference type="Gene3D" id="3.40.50.1000">
    <property type="entry name" value="HAD superfamily/HAD-like"/>
    <property type="match status" value="1"/>
</dbReference>
<feature type="compositionally biased region" description="Basic and acidic residues" evidence="1">
    <location>
        <begin position="410"/>
        <end position="427"/>
    </location>
</feature>
<dbReference type="InterPro" id="IPR036412">
    <property type="entry name" value="HAD-like_sf"/>
</dbReference>
<feature type="compositionally biased region" description="Basic and acidic residues" evidence="1">
    <location>
        <begin position="9"/>
        <end position="21"/>
    </location>
</feature>
<dbReference type="SUPFAM" id="SSF56784">
    <property type="entry name" value="HAD-like"/>
    <property type="match status" value="1"/>
</dbReference>
<dbReference type="InterPro" id="IPR041595">
    <property type="entry name" value="Inorganic_Pase"/>
</dbReference>
<protein>
    <recommendedName>
        <fullName evidence="2">Inorganic pyrophosphatase domain-containing protein</fullName>
    </recommendedName>
</protein>
<reference evidence="3" key="1">
    <citation type="journal article" date="2015" name="Nature">
        <title>Complex archaea that bridge the gap between prokaryotes and eukaryotes.</title>
        <authorList>
            <person name="Spang A."/>
            <person name="Saw J.H."/>
            <person name="Jorgensen S.L."/>
            <person name="Zaremba-Niedzwiedzka K."/>
            <person name="Martijn J."/>
            <person name="Lind A.E."/>
            <person name="van Eijk R."/>
            <person name="Schleper C."/>
            <person name="Guy L."/>
            <person name="Ettema T.J."/>
        </authorList>
    </citation>
    <scope>NUCLEOTIDE SEQUENCE</scope>
</reference>
<dbReference type="EMBL" id="LAZR01028053">
    <property type="protein sequence ID" value="KKL63767.1"/>
    <property type="molecule type" value="Genomic_DNA"/>
</dbReference>
<proteinExistence type="predicted"/>
<dbReference type="AlphaFoldDB" id="A0A0F9GKV7"/>
<feature type="domain" description="Inorganic pyrophosphatase" evidence="2">
    <location>
        <begin position="288"/>
        <end position="405"/>
    </location>
</feature>
<evidence type="ECO:0000259" key="2">
    <source>
        <dbReference type="Pfam" id="PF18823"/>
    </source>
</evidence>
<evidence type="ECO:0000256" key="1">
    <source>
        <dbReference type="SAM" id="MobiDB-lite"/>
    </source>
</evidence>
<feature type="region of interest" description="Disordered" evidence="1">
    <location>
        <begin position="409"/>
        <end position="430"/>
    </location>
</feature>
<evidence type="ECO:0000313" key="3">
    <source>
        <dbReference type="EMBL" id="KKL63767.1"/>
    </source>
</evidence>
<feature type="non-terminal residue" evidence="3">
    <location>
        <position position="464"/>
    </location>
</feature>
<name>A0A0F9GKV7_9ZZZZ</name>
<gene>
    <name evidence="3" type="ORF">LCGC14_2171800</name>
</gene>
<organism evidence="3">
    <name type="scientific">marine sediment metagenome</name>
    <dbReference type="NCBI Taxonomy" id="412755"/>
    <lineage>
        <taxon>unclassified sequences</taxon>
        <taxon>metagenomes</taxon>
        <taxon>ecological metagenomes</taxon>
    </lineage>
</organism>
<dbReference type="InterPro" id="IPR023214">
    <property type="entry name" value="HAD_sf"/>
</dbReference>
<feature type="region of interest" description="Disordered" evidence="1">
    <location>
        <begin position="127"/>
        <end position="151"/>
    </location>
</feature>
<dbReference type="Pfam" id="PF18823">
    <property type="entry name" value="InPase"/>
    <property type="match status" value="1"/>
</dbReference>
<sequence>MELDSYSDDDIKRLTNKDLKSIQKKQQYYRDINNNNNNSDDDDDGDIPTNLLIGIKRGKSSFDIDELRKRKKIPKDGRDCPDELPHYQNMSKRNIIVDDDDDDGSSDDVNLLIGIKRGQSSFDIDKLKKKRKDKQKIPREDGRDWPESFGKDEGGYYEETWRTEEEARREILESPPDSKYEITGVHQFGEPLPGAKEALQEMVDGGARVSIYTARQFFADSDEEENKLKEAVEDVLTLHDIPFSDVYIGKKAPFHHFIDDRAVTFDGDWDFALDAIRDQLIKTANDSIKDTTNYKGIEIDIEWPKGSIRSYEGEDTYVTYMECSYGYVRGIDGSDGEELDIYLGDEDSDIVFVIEQVKDDGSYDEDKIMLGFNSEEDAVDMYLQHMPAFMLGDIRTVSVEKLVNALNGEPEDRRGEEDQVPSEEKSAGFKYMASKEPGEHVGLFIPLPADLAEQYPIEGREGED</sequence>
<accession>A0A0F9GKV7</accession>
<comment type="caution">
    <text evidence="3">The sequence shown here is derived from an EMBL/GenBank/DDBJ whole genome shotgun (WGS) entry which is preliminary data.</text>
</comment>
<feature type="region of interest" description="Disordered" evidence="1">
    <location>
        <begin position="1"/>
        <end position="48"/>
    </location>
</feature>
<feature type="compositionally biased region" description="Basic and acidic residues" evidence="1">
    <location>
        <begin position="135"/>
        <end position="151"/>
    </location>
</feature>
<feature type="region of interest" description="Disordered" evidence="1">
    <location>
        <begin position="66"/>
        <end position="86"/>
    </location>
</feature>
<feature type="compositionally biased region" description="Basic and acidic residues" evidence="1">
    <location>
        <begin position="66"/>
        <end position="85"/>
    </location>
</feature>